<organism evidence="12 13">
    <name type="scientific">Pseudanabaena frigida</name>
    <dbReference type="NCBI Taxonomy" id="945775"/>
    <lineage>
        <taxon>Bacteria</taxon>
        <taxon>Bacillati</taxon>
        <taxon>Cyanobacteriota</taxon>
        <taxon>Cyanophyceae</taxon>
        <taxon>Pseudanabaenales</taxon>
        <taxon>Pseudanabaenaceae</taxon>
        <taxon>Pseudanabaena</taxon>
    </lineage>
</organism>
<dbReference type="GO" id="GO:0017004">
    <property type="term" value="P:cytochrome complex assembly"/>
    <property type="evidence" value="ECO:0007669"/>
    <property type="project" value="UniProtKB-UniRule"/>
</dbReference>
<accession>A0A2W4VVI3</accession>
<dbReference type="SUPFAM" id="SSF103451">
    <property type="entry name" value="PetN subunit of the cytochrome b6f complex"/>
    <property type="match status" value="1"/>
</dbReference>
<evidence type="ECO:0000256" key="2">
    <source>
        <dbReference type="ARBA" id="ARBA00004167"/>
    </source>
</evidence>
<comment type="function">
    <text evidence="1 10">Component of the cytochrome b6-f complex, which mediates electron transfer between photosystem II (PSII) and photosystem I (PSI), cyclic electron flow around PSI, and state transitions.</text>
</comment>
<evidence type="ECO:0000313" key="12">
    <source>
        <dbReference type="EMBL" id="PZO36396.1"/>
    </source>
</evidence>
<evidence type="ECO:0000256" key="6">
    <source>
        <dbReference type="ARBA" id="ARBA00022982"/>
    </source>
</evidence>
<comment type="caution">
    <text evidence="12">The sequence shown here is derived from an EMBL/GenBank/DDBJ whole genome shotgun (WGS) entry which is preliminary data.</text>
</comment>
<evidence type="ECO:0000256" key="3">
    <source>
        <dbReference type="ARBA" id="ARBA00010969"/>
    </source>
</evidence>
<evidence type="ECO:0000256" key="7">
    <source>
        <dbReference type="ARBA" id="ARBA00022989"/>
    </source>
</evidence>
<keyword evidence="10" id="KW-0602">Photosynthesis</keyword>
<evidence type="ECO:0000256" key="4">
    <source>
        <dbReference type="ARBA" id="ARBA00022448"/>
    </source>
</evidence>
<proteinExistence type="inferred from homology"/>
<dbReference type="Proteomes" id="UP000249467">
    <property type="component" value="Unassembled WGS sequence"/>
</dbReference>
<evidence type="ECO:0000256" key="8">
    <source>
        <dbReference type="ARBA" id="ARBA00023136"/>
    </source>
</evidence>
<comment type="subunit">
    <text evidence="9 10">The 4 large subunits of the cytochrome b6-f complex are cytochrome b6, subunit IV (17 kDa polypeptide, PetD), cytochrome f and the Rieske protein, while the 4 small subunits are PetG, PetL, PetM and PetN. The complex functions as a dimer.</text>
</comment>
<feature type="transmembrane region" description="Helical" evidence="11">
    <location>
        <begin position="6"/>
        <end position="24"/>
    </location>
</feature>
<keyword evidence="4 10" id="KW-0813">Transport</keyword>
<name>A0A2W4VVI3_9CYAN</name>
<dbReference type="GO" id="GO:0009055">
    <property type="term" value="F:electron transfer activity"/>
    <property type="evidence" value="ECO:0007669"/>
    <property type="project" value="UniProtKB-UniRule"/>
</dbReference>
<keyword evidence="7 10" id="KW-1133">Transmembrane helix</keyword>
<sequence>MDILSLGWFGVLGMFTLSIAFVVWGRNGL</sequence>
<evidence type="ECO:0000256" key="1">
    <source>
        <dbReference type="ARBA" id="ARBA00003068"/>
    </source>
</evidence>
<gene>
    <name evidence="10" type="primary">petN</name>
    <name evidence="12" type="ORF">DCF19_21590</name>
</gene>
<protein>
    <recommendedName>
        <fullName evidence="10">Cytochrome b6-f complex subunit 8</fullName>
    </recommendedName>
    <alternativeName>
        <fullName evidence="10">Cytochrome b6-f complex subunit PetN</fullName>
    </alternativeName>
    <alternativeName>
        <fullName evidence="10">Cytochrome b6-f complex subunit VIII</fullName>
    </alternativeName>
</protein>
<keyword evidence="10" id="KW-0793">Thylakoid</keyword>
<comment type="subcellular location">
    <subcellularLocation>
        <location evidence="10">Cellular thylakoid membrane</location>
        <topology evidence="10">Single-pass membrane protein</topology>
    </subcellularLocation>
    <subcellularLocation>
        <location evidence="2">Membrane</location>
        <topology evidence="2">Single-pass membrane protein</topology>
    </subcellularLocation>
</comment>
<dbReference type="Pfam" id="PF03742">
    <property type="entry name" value="PetN"/>
    <property type="match status" value="1"/>
</dbReference>
<reference evidence="12 13" key="2">
    <citation type="submission" date="2018-06" db="EMBL/GenBank/DDBJ databases">
        <title>Metagenomic assembly of (sub)arctic Cyanobacteria and their associated microbiome from non-axenic cultures.</title>
        <authorList>
            <person name="Baurain D."/>
        </authorList>
    </citation>
    <scope>NUCLEOTIDE SEQUENCE [LARGE SCALE GENOMIC DNA]</scope>
    <source>
        <strain evidence="12">ULC066bin1</strain>
    </source>
</reference>
<keyword evidence="8 10" id="KW-0472">Membrane</keyword>
<dbReference type="AlphaFoldDB" id="A0A2W4VVI3"/>
<evidence type="ECO:0000256" key="5">
    <source>
        <dbReference type="ARBA" id="ARBA00022692"/>
    </source>
</evidence>
<dbReference type="GO" id="GO:0031676">
    <property type="term" value="C:plasma membrane-derived thylakoid membrane"/>
    <property type="evidence" value="ECO:0007669"/>
    <property type="project" value="UniProtKB-SubCell"/>
</dbReference>
<dbReference type="GO" id="GO:0015979">
    <property type="term" value="P:photosynthesis"/>
    <property type="evidence" value="ECO:0007669"/>
    <property type="project" value="UniProtKB-KW"/>
</dbReference>
<comment type="similarity">
    <text evidence="3 10">Belongs to the PetN family.</text>
</comment>
<dbReference type="InterPro" id="IPR005497">
    <property type="entry name" value="Cytochrome_b6-f_cplx_su8"/>
</dbReference>
<evidence type="ECO:0000313" key="13">
    <source>
        <dbReference type="Proteomes" id="UP000249467"/>
    </source>
</evidence>
<dbReference type="GO" id="GO:0009512">
    <property type="term" value="C:cytochrome b6f complex"/>
    <property type="evidence" value="ECO:0007669"/>
    <property type="project" value="InterPro"/>
</dbReference>
<dbReference type="HAMAP" id="MF_00395">
    <property type="entry name" value="Cytb6_f_PetN"/>
    <property type="match status" value="1"/>
</dbReference>
<evidence type="ECO:0000256" key="10">
    <source>
        <dbReference type="HAMAP-Rule" id="MF_00395"/>
    </source>
</evidence>
<dbReference type="EMBL" id="QBML01000041">
    <property type="protein sequence ID" value="PZO36396.1"/>
    <property type="molecule type" value="Genomic_DNA"/>
</dbReference>
<evidence type="ECO:0000256" key="9">
    <source>
        <dbReference type="ARBA" id="ARBA00025834"/>
    </source>
</evidence>
<reference evidence="12 13" key="1">
    <citation type="submission" date="2018-04" db="EMBL/GenBank/DDBJ databases">
        <authorList>
            <person name="Go L.Y."/>
            <person name="Mitchell J.A."/>
        </authorList>
    </citation>
    <scope>NUCLEOTIDE SEQUENCE [LARGE SCALE GENOMIC DNA]</scope>
    <source>
        <strain evidence="12">ULC066bin1</strain>
    </source>
</reference>
<dbReference type="InterPro" id="IPR036143">
    <property type="entry name" value="Cytochr_b6-f_cplx_su8_sf"/>
</dbReference>
<keyword evidence="6 10" id="KW-0249">Electron transport</keyword>
<keyword evidence="5 10" id="KW-0812">Transmembrane</keyword>
<evidence type="ECO:0000256" key="11">
    <source>
        <dbReference type="SAM" id="Phobius"/>
    </source>
</evidence>